<dbReference type="Proteomes" id="UP000183413">
    <property type="component" value="Unassembled WGS sequence"/>
</dbReference>
<accession>A0A1I5PRW4</accession>
<keyword evidence="1" id="KW-0560">Oxidoreductase</keyword>
<evidence type="ECO:0000259" key="3">
    <source>
        <dbReference type="Pfam" id="PF01494"/>
    </source>
</evidence>
<evidence type="ECO:0000313" key="4">
    <source>
        <dbReference type="EMBL" id="SFP36667.1"/>
    </source>
</evidence>
<name>A0A1I5PRW4_9ACTN</name>
<dbReference type="Gene3D" id="3.50.50.60">
    <property type="entry name" value="FAD/NAD(P)-binding domain"/>
    <property type="match status" value="1"/>
</dbReference>
<keyword evidence="5" id="KW-1185">Reference proteome</keyword>
<dbReference type="GO" id="GO:0071949">
    <property type="term" value="F:FAD binding"/>
    <property type="evidence" value="ECO:0007669"/>
    <property type="project" value="InterPro"/>
</dbReference>
<dbReference type="PANTHER" id="PTHR13789:SF309">
    <property type="entry name" value="PUTATIVE (AFU_ORTHOLOGUE AFUA_6G14510)-RELATED"/>
    <property type="match status" value="1"/>
</dbReference>
<dbReference type="InterPro" id="IPR036188">
    <property type="entry name" value="FAD/NAD-bd_sf"/>
</dbReference>
<evidence type="ECO:0000256" key="1">
    <source>
        <dbReference type="ARBA" id="ARBA00023002"/>
    </source>
</evidence>
<protein>
    <submittedName>
        <fullName evidence="4">2-polyprenyl-6-methoxyphenol hydroxylase</fullName>
    </submittedName>
</protein>
<sequence>MLRLNEGRRALVVGAGIGGLAAALALAGKGWDVDVAEIKEENFTVGVGINHPANALRALRRLGLYEAVAEAGYRYRGIRRFAADGRLTAEFVPSDPPDVPFQISMTRADLHAVLTRAVGDLGVRVRLGTTWREIAEGTDGVTVEFSDGSRQPYDLMVGADGIRSQLRSELFGTGHAPVETGYVCWRMAVPRHPDMVLSEYWNVGDAKATVLHLNDDVMYLLVVEPGSMSEMPGRSEKARLLKEKLAPFGGLIAYVRDTITPESEIHVAVLEEVFLPAPWYKGHVVLIGDAAHAVTPHLAQGAGMAMEDAIVLAETLVDTAVPQAFDAFMKRRYDRVKYVQDQAHAILLNEMEPDPVRKAEFAASLGARQQEITARLSAPA</sequence>
<evidence type="ECO:0000256" key="2">
    <source>
        <dbReference type="ARBA" id="ARBA00023033"/>
    </source>
</evidence>
<evidence type="ECO:0000313" key="5">
    <source>
        <dbReference type="Proteomes" id="UP000183413"/>
    </source>
</evidence>
<keyword evidence="2" id="KW-0503">Monooxygenase</keyword>
<dbReference type="GO" id="GO:0004497">
    <property type="term" value="F:monooxygenase activity"/>
    <property type="evidence" value="ECO:0007669"/>
    <property type="project" value="UniProtKB-KW"/>
</dbReference>
<dbReference type="PANTHER" id="PTHR13789">
    <property type="entry name" value="MONOOXYGENASE"/>
    <property type="match status" value="1"/>
</dbReference>
<dbReference type="InterPro" id="IPR002938">
    <property type="entry name" value="FAD-bd"/>
</dbReference>
<dbReference type="InParanoid" id="A0A1I5PRW4"/>
<dbReference type="PRINTS" id="PR00420">
    <property type="entry name" value="RNGMNOXGNASE"/>
</dbReference>
<dbReference type="STRING" id="1993.SAMN04489713_113227"/>
<dbReference type="SUPFAM" id="SSF51905">
    <property type="entry name" value="FAD/NAD(P)-binding domain"/>
    <property type="match status" value="1"/>
</dbReference>
<organism evidence="4 5">
    <name type="scientific">Actinomadura madurae</name>
    <dbReference type="NCBI Taxonomy" id="1993"/>
    <lineage>
        <taxon>Bacteria</taxon>
        <taxon>Bacillati</taxon>
        <taxon>Actinomycetota</taxon>
        <taxon>Actinomycetes</taxon>
        <taxon>Streptosporangiales</taxon>
        <taxon>Thermomonosporaceae</taxon>
        <taxon>Actinomadura</taxon>
    </lineage>
</organism>
<dbReference type="Pfam" id="PF01494">
    <property type="entry name" value="FAD_binding_3"/>
    <property type="match status" value="1"/>
</dbReference>
<dbReference type="InterPro" id="IPR050493">
    <property type="entry name" value="FAD-dep_Monooxygenase_BioMet"/>
</dbReference>
<reference evidence="4 5" key="1">
    <citation type="submission" date="2016-10" db="EMBL/GenBank/DDBJ databases">
        <authorList>
            <person name="de Groot N.N."/>
        </authorList>
    </citation>
    <scope>NUCLEOTIDE SEQUENCE [LARGE SCALE GENOMIC DNA]</scope>
    <source>
        <strain evidence="4 5">DSM 43067</strain>
    </source>
</reference>
<dbReference type="eggNOG" id="COG0654">
    <property type="taxonomic scope" value="Bacteria"/>
</dbReference>
<dbReference type="AlphaFoldDB" id="A0A1I5PRW4"/>
<dbReference type="EMBL" id="FOVH01000013">
    <property type="protein sequence ID" value="SFP36667.1"/>
    <property type="molecule type" value="Genomic_DNA"/>
</dbReference>
<proteinExistence type="predicted"/>
<feature type="domain" description="FAD-binding" evidence="3">
    <location>
        <begin position="10"/>
        <end position="342"/>
    </location>
</feature>
<dbReference type="RefSeq" id="WP_075023305.1">
    <property type="nucleotide sequence ID" value="NZ_FOVH01000013.1"/>
</dbReference>
<gene>
    <name evidence="4" type="ORF">SAMN04489713_113227</name>
</gene>